<dbReference type="InterPro" id="IPR050715">
    <property type="entry name" value="LRR-SigEffector_domain"/>
</dbReference>
<dbReference type="PANTHER" id="PTHR45752:SF195">
    <property type="entry name" value="LEUCINE-RICH REPEAT (LRR) FAMILY PROTEIN-RELATED"/>
    <property type="match status" value="1"/>
</dbReference>
<dbReference type="SUPFAM" id="SSF52047">
    <property type="entry name" value="RNI-like"/>
    <property type="match status" value="1"/>
</dbReference>
<proteinExistence type="predicted"/>
<dbReference type="Proteomes" id="UP000886595">
    <property type="component" value="Unassembled WGS sequence"/>
</dbReference>
<dbReference type="OrthoDB" id="1160062at2759"/>
<dbReference type="Gene3D" id="3.80.10.10">
    <property type="entry name" value="Ribonuclease Inhibitor"/>
    <property type="match status" value="1"/>
</dbReference>
<reference evidence="1 2" key="1">
    <citation type="submission" date="2020-02" db="EMBL/GenBank/DDBJ databases">
        <authorList>
            <person name="Ma Q."/>
            <person name="Huang Y."/>
            <person name="Song X."/>
            <person name="Pei D."/>
        </authorList>
    </citation>
    <scope>NUCLEOTIDE SEQUENCE [LARGE SCALE GENOMIC DNA]</scope>
    <source>
        <strain evidence="1">Sxm20200214</strain>
        <tissue evidence="1">Leaf</tissue>
    </source>
</reference>
<comment type="caution">
    <text evidence="1">The sequence shown here is derived from an EMBL/GenBank/DDBJ whole genome shotgun (WGS) entry which is preliminary data.</text>
</comment>
<dbReference type="PANTHER" id="PTHR45752">
    <property type="entry name" value="LEUCINE-RICH REPEAT-CONTAINING"/>
    <property type="match status" value="1"/>
</dbReference>
<dbReference type="InterPro" id="IPR001611">
    <property type="entry name" value="Leu-rich_rpt"/>
</dbReference>
<dbReference type="Pfam" id="PF00560">
    <property type="entry name" value="LRR_1"/>
    <property type="match status" value="1"/>
</dbReference>
<protein>
    <submittedName>
        <fullName evidence="1">Uncharacterized protein</fullName>
    </submittedName>
</protein>
<name>A0A8X7TTK8_BRACI</name>
<accession>A0A8X7TTK8</accession>
<keyword evidence="2" id="KW-1185">Reference proteome</keyword>
<evidence type="ECO:0000313" key="2">
    <source>
        <dbReference type="Proteomes" id="UP000886595"/>
    </source>
</evidence>
<dbReference type="InterPro" id="IPR032675">
    <property type="entry name" value="LRR_dom_sf"/>
</dbReference>
<evidence type="ECO:0000313" key="1">
    <source>
        <dbReference type="EMBL" id="KAG2253021.1"/>
    </source>
</evidence>
<gene>
    <name evidence="1" type="ORF">Bca52824_083157</name>
</gene>
<sequence>MKQLPRLKYISLCNCRRLKALPELVQLEIVKLSGCMNLQSLFKTSHAEQDWGRWRLRELWADDCNNIQSISDQLGRFTKLSYVDLSSNDFETLPSSIRDLSSLRTLCLNKCKKLKSIEGFPLCLKYLYAHGCESLETISFPLNHSIKHLDLSHCFCLKEEEHLVAQFLTEGQNEEDSPRFACFPGTEVPSYFDTIGTGKAYTTGLPWPTPKLDSSYHSTEEEEEEGGKSDHLIIIRGGSEMANNVTSWREALTQIACIAGKDSAAWSLHEKKKFRGAELGPHEVKVFAQDTSWFGPGSRTVYEVKCLDTDDSRKIFNQLAFEGGLPPSECYDKLSIRASRLAEGLPCAIKAYGLFF</sequence>
<organism evidence="1 2">
    <name type="scientific">Brassica carinata</name>
    <name type="common">Ethiopian mustard</name>
    <name type="synonym">Abyssinian cabbage</name>
    <dbReference type="NCBI Taxonomy" id="52824"/>
    <lineage>
        <taxon>Eukaryota</taxon>
        <taxon>Viridiplantae</taxon>
        <taxon>Streptophyta</taxon>
        <taxon>Embryophyta</taxon>
        <taxon>Tracheophyta</taxon>
        <taxon>Spermatophyta</taxon>
        <taxon>Magnoliopsida</taxon>
        <taxon>eudicotyledons</taxon>
        <taxon>Gunneridae</taxon>
        <taxon>Pentapetalae</taxon>
        <taxon>rosids</taxon>
        <taxon>malvids</taxon>
        <taxon>Brassicales</taxon>
        <taxon>Brassicaceae</taxon>
        <taxon>Brassiceae</taxon>
        <taxon>Brassica</taxon>
    </lineage>
</organism>
<dbReference type="EMBL" id="JAAMPC010000016">
    <property type="protein sequence ID" value="KAG2253021.1"/>
    <property type="molecule type" value="Genomic_DNA"/>
</dbReference>
<dbReference type="AlphaFoldDB" id="A0A8X7TTK8"/>